<evidence type="ECO:0000256" key="3">
    <source>
        <dbReference type="ARBA" id="ARBA00022692"/>
    </source>
</evidence>
<sequence>MLVTYLLVKNKAPRNIGGRFVSVIERKFITRNSYIVIVRIVDEYYALLVTENGGEVIKKFDSLESGDFETKDFKFEFFKNIVKKGEKK</sequence>
<dbReference type="Pfam" id="PF04347">
    <property type="entry name" value="FliO"/>
    <property type="match status" value="1"/>
</dbReference>
<evidence type="ECO:0000256" key="2">
    <source>
        <dbReference type="ARBA" id="ARBA00022475"/>
    </source>
</evidence>
<dbReference type="InterPro" id="IPR022781">
    <property type="entry name" value="Flagellar_biosynth_FliO"/>
</dbReference>
<keyword evidence="2" id="KW-1003">Cell membrane</keyword>
<reference evidence="6 7" key="1">
    <citation type="submission" date="2014-02" db="EMBL/GenBank/DDBJ databases">
        <title>Diversity of Thermotogales isolates from hydrothermal vents.</title>
        <authorList>
            <person name="Haverkamp T.H.A."/>
            <person name="Lossouarn J."/>
            <person name="Geslin C."/>
            <person name="Nesbo C.L."/>
        </authorList>
    </citation>
    <scope>NUCLEOTIDE SEQUENCE [LARGE SCALE GENOMIC DNA]</scope>
    <source>
        <strain evidence="6 7">431</strain>
    </source>
</reference>
<protein>
    <submittedName>
        <fullName evidence="6">Flagellar biosynthesis protein FliZ</fullName>
    </submittedName>
</protein>
<keyword evidence="6" id="KW-0969">Cilium</keyword>
<dbReference type="RefSeq" id="WP_012057152.1">
    <property type="nucleotide sequence ID" value="NZ_CP007389.1"/>
</dbReference>
<evidence type="ECO:0000256" key="4">
    <source>
        <dbReference type="ARBA" id="ARBA00022989"/>
    </source>
</evidence>
<keyword evidence="6" id="KW-0966">Cell projection</keyword>
<keyword evidence="4" id="KW-1133">Transmembrane helix</keyword>
<evidence type="ECO:0000256" key="1">
    <source>
        <dbReference type="ARBA" id="ARBA00004236"/>
    </source>
</evidence>
<evidence type="ECO:0000313" key="7">
    <source>
        <dbReference type="Proteomes" id="UP000185490"/>
    </source>
</evidence>
<name>A0ABN4UY23_9BACT</name>
<organism evidence="6 7">
    <name type="scientific">Thermosipho melanesiensis</name>
    <dbReference type="NCBI Taxonomy" id="46541"/>
    <lineage>
        <taxon>Bacteria</taxon>
        <taxon>Thermotogati</taxon>
        <taxon>Thermotogota</taxon>
        <taxon>Thermotogae</taxon>
        <taxon>Thermotogales</taxon>
        <taxon>Fervidobacteriaceae</taxon>
        <taxon>Thermosipho</taxon>
    </lineage>
</organism>
<gene>
    <name evidence="6" type="ORF">BW47_04995</name>
</gene>
<proteinExistence type="predicted"/>
<evidence type="ECO:0000313" key="6">
    <source>
        <dbReference type="EMBL" id="APT73912.1"/>
    </source>
</evidence>
<keyword evidence="3" id="KW-0812">Transmembrane</keyword>
<dbReference type="EMBL" id="CP007389">
    <property type="protein sequence ID" value="APT73912.1"/>
    <property type="molecule type" value="Genomic_DNA"/>
</dbReference>
<keyword evidence="5" id="KW-0472">Membrane</keyword>
<evidence type="ECO:0000256" key="5">
    <source>
        <dbReference type="ARBA" id="ARBA00023136"/>
    </source>
</evidence>
<keyword evidence="6" id="KW-0282">Flagellum</keyword>
<accession>A0ABN4UY23</accession>
<keyword evidence="7" id="KW-1185">Reference proteome</keyword>
<dbReference type="Proteomes" id="UP000185490">
    <property type="component" value="Chromosome"/>
</dbReference>
<comment type="subcellular location">
    <subcellularLocation>
        <location evidence="1">Cell membrane</location>
    </subcellularLocation>
</comment>